<dbReference type="Proteomes" id="UP000268014">
    <property type="component" value="Unassembled WGS sequence"/>
</dbReference>
<dbReference type="WBParaSite" id="HPLM_0000460501-mRNA-1">
    <property type="protein sequence ID" value="HPLM_0000460501-mRNA-1"/>
    <property type="gene ID" value="HPLM_0000460501"/>
</dbReference>
<feature type="compositionally biased region" description="Basic and acidic residues" evidence="1">
    <location>
        <begin position="74"/>
        <end position="86"/>
    </location>
</feature>
<name>A0A158QKH7_HAEPC</name>
<organism evidence="4">
    <name type="scientific">Haemonchus placei</name>
    <name type="common">Barber's pole worm</name>
    <dbReference type="NCBI Taxonomy" id="6290"/>
    <lineage>
        <taxon>Eukaryota</taxon>
        <taxon>Metazoa</taxon>
        <taxon>Ecdysozoa</taxon>
        <taxon>Nematoda</taxon>
        <taxon>Chromadorea</taxon>
        <taxon>Rhabditida</taxon>
        <taxon>Rhabditina</taxon>
        <taxon>Rhabditomorpha</taxon>
        <taxon>Strongyloidea</taxon>
        <taxon>Trichostrongylidae</taxon>
        <taxon>Haemonchus</taxon>
    </lineage>
</organism>
<reference evidence="4" key="1">
    <citation type="submission" date="2016-04" db="UniProtKB">
        <authorList>
            <consortium name="WormBaseParasite"/>
        </authorList>
    </citation>
    <scope>IDENTIFICATION</scope>
</reference>
<evidence type="ECO:0000313" key="3">
    <source>
        <dbReference type="Proteomes" id="UP000268014"/>
    </source>
</evidence>
<keyword evidence="3" id="KW-1185">Reference proteome</keyword>
<dbReference type="AlphaFoldDB" id="A0A158QKH7"/>
<reference evidence="2 3" key="2">
    <citation type="submission" date="2018-11" db="EMBL/GenBank/DDBJ databases">
        <authorList>
            <consortium name="Pathogen Informatics"/>
        </authorList>
    </citation>
    <scope>NUCLEOTIDE SEQUENCE [LARGE SCALE GENOMIC DNA]</scope>
    <source>
        <strain evidence="2 3">MHpl1</strain>
    </source>
</reference>
<gene>
    <name evidence="2" type="ORF">HPLM_LOCUS4597</name>
</gene>
<proteinExistence type="predicted"/>
<feature type="region of interest" description="Disordered" evidence="1">
    <location>
        <begin position="73"/>
        <end position="119"/>
    </location>
</feature>
<evidence type="ECO:0000256" key="1">
    <source>
        <dbReference type="SAM" id="MobiDB-lite"/>
    </source>
</evidence>
<accession>A0A158QKH7</accession>
<sequence>MPFRQKSAGLVSKKLLSFEILFAFEGQAAELEKDDGENGLLGKVTIREQGFRYLSGGVDGGVDQAVKAQINAADDERAAPVTERPRTQAVESYRTGNETRGSIASTTRSTPKKVARRDVMGKGLAKTGVTAEDVVVVAKAKC</sequence>
<dbReference type="EMBL" id="UZAF01016228">
    <property type="protein sequence ID" value="VDO23598.1"/>
    <property type="molecule type" value="Genomic_DNA"/>
</dbReference>
<evidence type="ECO:0000313" key="4">
    <source>
        <dbReference type="WBParaSite" id="HPLM_0000460501-mRNA-1"/>
    </source>
</evidence>
<evidence type="ECO:0000313" key="2">
    <source>
        <dbReference type="EMBL" id="VDO23598.1"/>
    </source>
</evidence>
<feature type="compositionally biased region" description="Polar residues" evidence="1">
    <location>
        <begin position="94"/>
        <end position="109"/>
    </location>
</feature>
<protein>
    <submittedName>
        <fullName evidence="4">SMP domain-containing protein</fullName>
    </submittedName>
</protein>